<dbReference type="PaxDb" id="73239-Q7R7V7"/>
<gene>
    <name evidence="1" type="ORF">PY07471</name>
</gene>
<sequence length="27" mass="3318">MNIKPYVRKFNKNTRGLINNLLFKTFF</sequence>
<dbReference type="AlphaFoldDB" id="Q7R7V7"/>
<dbReference type="EMBL" id="AABL01002753">
    <property type="protein sequence ID" value="EAA19934.1"/>
    <property type="molecule type" value="Genomic_DNA"/>
</dbReference>
<comment type="caution">
    <text evidence="1">The sequence shown here is derived from an EMBL/GenBank/DDBJ whole genome shotgun (WGS) entry which is preliminary data.</text>
</comment>
<accession>Q7R7V7</accession>
<evidence type="ECO:0000313" key="2">
    <source>
        <dbReference type="Proteomes" id="UP000008553"/>
    </source>
</evidence>
<proteinExistence type="predicted"/>
<protein>
    <submittedName>
        <fullName evidence="1">Uncharacterized protein</fullName>
    </submittedName>
</protein>
<keyword evidence="2" id="KW-1185">Reference proteome</keyword>
<feature type="non-terminal residue" evidence="1">
    <location>
        <position position="27"/>
    </location>
</feature>
<organism evidence="1 2">
    <name type="scientific">Plasmodium yoelii yoelii</name>
    <dbReference type="NCBI Taxonomy" id="73239"/>
    <lineage>
        <taxon>Eukaryota</taxon>
        <taxon>Sar</taxon>
        <taxon>Alveolata</taxon>
        <taxon>Apicomplexa</taxon>
        <taxon>Aconoidasida</taxon>
        <taxon>Haemosporida</taxon>
        <taxon>Plasmodiidae</taxon>
        <taxon>Plasmodium</taxon>
        <taxon>Plasmodium (Vinckeia)</taxon>
    </lineage>
</organism>
<reference evidence="1 2" key="1">
    <citation type="journal article" date="2002" name="Nature">
        <title>Genome sequence and comparative analysis of the model rodent malaria parasite Plasmodium yoelii yoelii.</title>
        <authorList>
            <person name="Carlton J.M."/>
            <person name="Angiuoli S.V."/>
            <person name="Suh B.B."/>
            <person name="Kooij T.W."/>
            <person name="Pertea M."/>
            <person name="Silva J.C."/>
            <person name="Ermolaeva M.D."/>
            <person name="Allen J.E."/>
            <person name="Selengut J.D."/>
            <person name="Koo H.L."/>
            <person name="Peterson J.D."/>
            <person name="Pop M."/>
            <person name="Kosack D.S."/>
            <person name="Shumway M.F."/>
            <person name="Bidwell S.L."/>
            <person name="Shallom S.J."/>
            <person name="van Aken S.E."/>
            <person name="Riedmuller S.B."/>
            <person name="Feldblyum T.V."/>
            <person name="Cho J.K."/>
            <person name="Quackenbush J."/>
            <person name="Sedegah M."/>
            <person name="Shoaibi A."/>
            <person name="Cummings L.M."/>
            <person name="Florens L."/>
            <person name="Yates J.R."/>
            <person name="Raine J.D."/>
            <person name="Sinden R.E."/>
            <person name="Harris M.A."/>
            <person name="Cunningham D.A."/>
            <person name="Preiser P.R."/>
            <person name="Bergman L.W."/>
            <person name="Vaidya A.B."/>
            <person name="van Lin L.H."/>
            <person name="Janse C.J."/>
            <person name="Waters A.P."/>
            <person name="Smith H.O."/>
            <person name="White O.R."/>
            <person name="Salzberg S.L."/>
            <person name="Venter J.C."/>
            <person name="Fraser C.M."/>
            <person name="Hoffman S.L."/>
            <person name="Gardner M.J."/>
            <person name="Carucci D.J."/>
        </authorList>
    </citation>
    <scope>NUCLEOTIDE SEQUENCE [LARGE SCALE GENOMIC DNA]</scope>
    <source>
        <strain evidence="1 2">17XNL</strain>
    </source>
</reference>
<name>Q7R7V7_PLAYO</name>
<dbReference type="Proteomes" id="UP000008553">
    <property type="component" value="Unassembled WGS sequence"/>
</dbReference>
<evidence type="ECO:0000313" key="1">
    <source>
        <dbReference type="EMBL" id="EAA19934.1"/>
    </source>
</evidence>
<dbReference type="InParanoid" id="Q7R7V7"/>